<dbReference type="Pfam" id="PF13177">
    <property type="entry name" value="DNA_pol3_delta2"/>
    <property type="match status" value="1"/>
</dbReference>
<dbReference type="SUPFAM" id="SSF52540">
    <property type="entry name" value="P-loop containing nucleoside triphosphate hydrolases"/>
    <property type="match status" value="1"/>
</dbReference>
<reference evidence="1 2" key="1">
    <citation type="submission" date="2020-07" db="EMBL/GenBank/DDBJ databases">
        <title>Transfer of Campylobacter canadensis to the novel genus Avispirillum gen. nov., that also includes two novel species recovered from migratory waterfowl: Avispirillum anseris sp. nov. and Avispirillum brantae sp. nov.</title>
        <authorList>
            <person name="Miller W.G."/>
            <person name="Chapman M.H."/>
            <person name="Yee E."/>
            <person name="Inglis G.D."/>
        </authorList>
    </citation>
    <scope>NUCLEOTIDE SEQUENCE [LARGE SCALE GENOMIC DNA]</scope>
    <source>
        <strain evidence="1 2">L283</strain>
    </source>
</reference>
<proteinExistence type="predicted"/>
<sequence length="190" mass="22236">MNSKIIILQDFSEYKEENKNCIVYTFSADEFLLSDAQKIMQKAYVKEEKAVLFILHYKHYSVIAQNYMLKLLEEPPFNVFFHILVSSKNLLLPTIKSRLITTLISKKRNDYQININLKKLSLCQIAEFDVSKEDLLDFISALFKECIKQKIHLSEKMLDEFYTAYELALLNSNPKAIICSLLLGIMYERS</sequence>
<dbReference type="NCBIfam" id="NF006296">
    <property type="entry name" value="PRK08485.1"/>
    <property type="match status" value="1"/>
</dbReference>
<dbReference type="EMBL" id="JACGBB010000017">
    <property type="protein sequence ID" value="MBZ7987855.1"/>
    <property type="molecule type" value="Genomic_DNA"/>
</dbReference>
<accession>A0ABS7WSV4</accession>
<organism evidence="1 2">
    <name type="scientific">Campylobacter canadensis</name>
    <dbReference type="NCBI Taxonomy" id="449520"/>
    <lineage>
        <taxon>Bacteria</taxon>
        <taxon>Pseudomonadati</taxon>
        <taxon>Campylobacterota</taxon>
        <taxon>Epsilonproteobacteria</taxon>
        <taxon>Campylobacterales</taxon>
        <taxon>Campylobacteraceae</taxon>
        <taxon>Campylobacter</taxon>
    </lineage>
</organism>
<name>A0ABS7WSV4_9BACT</name>
<dbReference type="Proteomes" id="UP000786183">
    <property type="component" value="Unassembled WGS sequence"/>
</dbReference>
<dbReference type="RefSeq" id="WP_172231655.1">
    <property type="nucleotide sequence ID" value="NZ_CP035946.1"/>
</dbReference>
<comment type="caution">
    <text evidence="1">The sequence shown here is derived from an EMBL/GenBank/DDBJ whole genome shotgun (WGS) entry which is preliminary data.</text>
</comment>
<dbReference type="InterPro" id="IPR027417">
    <property type="entry name" value="P-loop_NTPase"/>
</dbReference>
<protein>
    <submittedName>
        <fullName evidence="1">DNA polymerase III subunit delta</fullName>
    </submittedName>
</protein>
<keyword evidence="2" id="KW-1185">Reference proteome</keyword>
<evidence type="ECO:0000313" key="1">
    <source>
        <dbReference type="EMBL" id="MBZ7987855.1"/>
    </source>
</evidence>
<evidence type="ECO:0000313" key="2">
    <source>
        <dbReference type="Proteomes" id="UP000786183"/>
    </source>
</evidence>
<dbReference type="Gene3D" id="3.40.50.300">
    <property type="entry name" value="P-loop containing nucleotide triphosphate hydrolases"/>
    <property type="match status" value="1"/>
</dbReference>
<gene>
    <name evidence="1" type="ORF">AVCANL283_07085</name>
</gene>